<feature type="compositionally biased region" description="Acidic residues" evidence="1">
    <location>
        <begin position="1"/>
        <end position="10"/>
    </location>
</feature>
<sequence>MANGEGDDVNNDPKTPTSSPITAALSDVSFPAPRHPAFSLNNIKNHVYEILDFSNYLIWRELFIPVLKGHQVFGFVDGTTPCPPLGDPDYSQWVQIDSLVLSWIQDTLSREILRNIITPGTSLTAQSAWQNIEKILRDHVESRIVHLHQEFYHCEKGDLSMSAFLDRLKELYDCLVSTGDSITYRDVVMQVVMGLGPEYNAATSQISAQKPLPTFDECRSWLLLEEAKLVKQHQRATLGSASSQVLVAQVVSSPNVASIPSHAAYAATPFQSSSSSGGRRGGGHRGGGHRGGGRAGWQQPGFRPNPPASSILGAPPPYGSPAPALPQFPHSVQCYNCR</sequence>
<protein>
    <submittedName>
        <fullName evidence="2">OLC1v1004757C1</fullName>
    </submittedName>
</protein>
<evidence type="ECO:0000313" key="2">
    <source>
        <dbReference type="EMBL" id="CAI9105756.1"/>
    </source>
</evidence>
<feature type="compositionally biased region" description="Basic residues" evidence="1">
    <location>
        <begin position="281"/>
        <end position="292"/>
    </location>
</feature>
<dbReference type="Proteomes" id="UP001161247">
    <property type="component" value="Chromosome 5"/>
</dbReference>
<feature type="compositionally biased region" description="Polar residues" evidence="1">
    <location>
        <begin position="12"/>
        <end position="21"/>
    </location>
</feature>
<feature type="non-terminal residue" evidence="2">
    <location>
        <position position="338"/>
    </location>
</feature>
<dbReference type="EMBL" id="OX459122">
    <property type="protein sequence ID" value="CAI9105756.1"/>
    <property type="molecule type" value="Genomic_DNA"/>
</dbReference>
<name>A0AAV1DF31_OLDCO</name>
<dbReference type="AlphaFoldDB" id="A0AAV1DF31"/>
<dbReference type="Pfam" id="PF14223">
    <property type="entry name" value="Retrotran_gag_2"/>
    <property type="match status" value="1"/>
</dbReference>
<dbReference type="PANTHER" id="PTHR47481:SF29">
    <property type="entry name" value="RETROTRANSPOSON GAG DOMAIN-CONTAINING PROTEIN"/>
    <property type="match status" value="1"/>
</dbReference>
<dbReference type="PANTHER" id="PTHR47481">
    <property type="match status" value="1"/>
</dbReference>
<evidence type="ECO:0000313" key="3">
    <source>
        <dbReference type="Proteomes" id="UP001161247"/>
    </source>
</evidence>
<accession>A0AAV1DF31</accession>
<feature type="compositionally biased region" description="Pro residues" evidence="1">
    <location>
        <begin position="314"/>
        <end position="325"/>
    </location>
</feature>
<keyword evidence="3" id="KW-1185">Reference proteome</keyword>
<feature type="region of interest" description="Disordered" evidence="1">
    <location>
        <begin position="1"/>
        <end position="22"/>
    </location>
</feature>
<reference evidence="2" key="1">
    <citation type="submission" date="2023-03" db="EMBL/GenBank/DDBJ databases">
        <authorList>
            <person name="Julca I."/>
        </authorList>
    </citation>
    <scope>NUCLEOTIDE SEQUENCE</scope>
</reference>
<organism evidence="2 3">
    <name type="scientific">Oldenlandia corymbosa var. corymbosa</name>
    <dbReference type="NCBI Taxonomy" id="529605"/>
    <lineage>
        <taxon>Eukaryota</taxon>
        <taxon>Viridiplantae</taxon>
        <taxon>Streptophyta</taxon>
        <taxon>Embryophyta</taxon>
        <taxon>Tracheophyta</taxon>
        <taxon>Spermatophyta</taxon>
        <taxon>Magnoliopsida</taxon>
        <taxon>eudicotyledons</taxon>
        <taxon>Gunneridae</taxon>
        <taxon>Pentapetalae</taxon>
        <taxon>asterids</taxon>
        <taxon>lamiids</taxon>
        <taxon>Gentianales</taxon>
        <taxon>Rubiaceae</taxon>
        <taxon>Rubioideae</taxon>
        <taxon>Spermacoceae</taxon>
        <taxon>Hedyotis-Oldenlandia complex</taxon>
        <taxon>Oldenlandia</taxon>
    </lineage>
</organism>
<gene>
    <name evidence="2" type="ORF">OLC1_LOCUS14384</name>
</gene>
<evidence type="ECO:0000256" key="1">
    <source>
        <dbReference type="SAM" id="MobiDB-lite"/>
    </source>
</evidence>
<proteinExistence type="predicted"/>
<feature type="region of interest" description="Disordered" evidence="1">
    <location>
        <begin position="269"/>
        <end position="325"/>
    </location>
</feature>